<feature type="domain" description="Disease resistance N-terminal" evidence="7">
    <location>
        <begin position="5"/>
        <end position="92"/>
    </location>
</feature>
<dbReference type="Pfam" id="PF18052">
    <property type="entry name" value="Rx_N"/>
    <property type="match status" value="1"/>
</dbReference>
<evidence type="ECO:0000313" key="8">
    <source>
        <dbReference type="EMBL" id="KAJ3701242.1"/>
    </source>
</evidence>
<evidence type="ECO:0000256" key="1">
    <source>
        <dbReference type="ARBA" id="ARBA00008894"/>
    </source>
</evidence>
<dbReference type="InterPro" id="IPR002182">
    <property type="entry name" value="NB-ARC"/>
</dbReference>
<proteinExistence type="inferred from homology"/>
<evidence type="ECO:0000313" key="9">
    <source>
        <dbReference type="Proteomes" id="UP001210211"/>
    </source>
</evidence>
<sequence length="227" mass="25704">MTELVVKFVVEKLGNLIVKEAQLLGGVGDQVKWAQTELTNIQCYLRDADSKGRKGDARAKNWLNQLRDVSYRIENAIDIFFLEHDEHNPNEHSGKKYSCCFNKLKLLGSKSMKVPGLHKLATEFDSIRKDLEGICKKRIDYGIEPLHDTVRGEGIMLSIRRAANQDVDETEVVGLDADKNNILELLLDRETCRRAIITIVGPGGLGKTTLAQMVYKRQVHIYFSTFL</sequence>
<protein>
    <recommendedName>
        <fullName evidence="10">Disease resistance protein</fullName>
    </recommendedName>
</protein>
<gene>
    <name evidence="8" type="ORF">LUZ61_004947</name>
</gene>
<feature type="domain" description="NB-ARC" evidence="6">
    <location>
        <begin position="177"/>
        <end position="218"/>
    </location>
</feature>
<dbReference type="SUPFAM" id="SSF52540">
    <property type="entry name" value="P-loop containing nucleoside triphosphate hydrolases"/>
    <property type="match status" value="1"/>
</dbReference>
<evidence type="ECO:0000256" key="4">
    <source>
        <dbReference type="ARBA" id="ARBA00022741"/>
    </source>
</evidence>
<dbReference type="AlphaFoldDB" id="A0AAD5ZNR9"/>
<dbReference type="EMBL" id="JAMRDG010000001">
    <property type="protein sequence ID" value="KAJ3701242.1"/>
    <property type="molecule type" value="Genomic_DNA"/>
</dbReference>
<dbReference type="Gene3D" id="1.20.5.4130">
    <property type="match status" value="1"/>
</dbReference>
<dbReference type="GO" id="GO:0006952">
    <property type="term" value="P:defense response"/>
    <property type="evidence" value="ECO:0007669"/>
    <property type="project" value="UniProtKB-KW"/>
</dbReference>
<dbReference type="GO" id="GO:0043531">
    <property type="term" value="F:ADP binding"/>
    <property type="evidence" value="ECO:0007669"/>
    <property type="project" value="InterPro"/>
</dbReference>
<organism evidence="8 9">
    <name type="scientific">Rhynchospora tenuis</name>
    <dbReference type="NCBI Taxonomy" id="198213"/>
    <lineage>
        <taxon>Eukaryota</taxon>
        <taxon>Viridiplantae</taxon>
        <taxon>Streptophyta</taxon>
        <taxon>Embryophyta</taxon>
        <taxon>Tracheophyta</taxon>
        <taxon>Spermatophyta</taxon>
        <taxon>Magnoliopsida</taxon>
        <taxon>Liliopsida</taxon>
        <taxon>Poales</taxon>
        <taxon>Cyperaceae</taxon>
        <taxon>Cyperoideae</taxon>
        <taxon>Rhynchosporeae</taxon>
        <taxon>Rhynchospora</taxon>
    </lineage>
</organism>
<keyword evidence="3" id="KW-0677">Repeat</keyword>
<dbReference type="PANTHER" id="PTHR19338">
    <property type="entry name" value="TRANSLOCASE OF INNER MITOCHONDRIAL MEMBRANE 13 HOMOLOG"/>
    <property type="match status" value="1"/>
</dbReference>
<comment type="caution">
    <text evidence="8">The sequence shown here is derived from an EMBL/GenBank/DDBJ whole genome shotgun (WGS) entry which is preliminary data.</text>
</comment>
<evidence type="ECO:0000259" key="6">
    <source>
        <dbReference type="Pfam" id="PF00931"/>
    </source>
</evidence>
<keyword evidence="2" id="KW-0433">Leucine-rich repeat</keyword>
<dbReference type="InterPro" id="IPR027417">
    <property type="entry name" value="P-loop_NTPase"/>
</dbReference>
<dbReference type="PANTHER" id="PTHR19338:SF66">
    <property type="entry name" value="NB-ARC DOMAIN-CONTAINING PROTEIN"/>
    <property type="match status" value="1"/>
</dbReference>
<evidence type="ECO:0000256" key="3">
    <source>
        <dbReference type="ARBA" id="ARBA00022737"/>
    </source>
</evidence>
<dbReference type="Pfam" id="PF00931">
    <property type="entry name" value="NB-ARC"/>
    <property type="match status" value="1"/>
</dbReference>
<evidence type="ECO:0008006" key="10">
    <source>
        <dbReference type="Google" id="ProtNLM"/>
    </source>
</evidence>
<dbReference type="Proteomes" id="UP001210211">
    <property type="component" value="Unassembled WGS sequence"/>
</dbReference>
<accession>A0AAD5ZNR9</accession>
<dbReference type="InterPro" id="IPR038005">
    <property type="entry name" value="RX-like_CC"/>
</dbReference>
<dbReference type="CDD" id="cd14798">
    <property type="entry name" value="RX-CC_like"/>
    <property type="match status" value="1"/>
</dbReference>
<name>A0AAD5ZNR9_9POAL</name>
<evidence type="ECO:0000256" key="5">
    <source>
        <dbReference type="ARBA" id="ARBA00022821"/>
    </source>
</evidence>
<reference evidence="8 9" key="1">
    <citation type="journal article" date="2022" name="Cell">
        <title>Repeat-based holocentromeres influence genome architecture and karyotype evolution.</title>
        <authorList>
            <person name="Hofstatter P.G."/>
            <person name="Thangavel G."/>
            <person name="Lux T."/>
            <person name="Neumann P."/>
            <person name="Vondrak T."/>
            <person name="Novak P."/>
            <person name="Zhang M."/>
            <person name="Costa L."/>
            <person name="Castellani M."/>
            <person name="Scott A."/>
            <person name="Toegelov H."/>
            <person name="Fuchs J."/>
            <person name="Mata-Sucre Y."/>
            <person name="Dias Y."/>
            <person name="Vanzela A.L.L."/>
            <person name="Huettel B."/>
            <person name="Almeida C.C.S."/>
            <person name="Simkova H."/>
            <person name="Souza G."/>
            <person name="Pedrosa-Harand A."/>
            <person name="Macas J."/>
            <person name="Mayer K.F.X."/>
            <person name="Houben A."/>
            <person name="Marques A."/>
        </authorList>
    </citation>
    <scope>NUCLEOTIDE SEQUENCE [LARGE SCALE GENOMIC DNA]</scope>
    <source>
        <strain evidence="8">RhyTen1mFocal</strain>
    </source>
</reference>
<keyword evidence="5" id="KW-0611">Plant defense</keyword>
<keyword evidence="4" id="KW-0547">Nucleotide-binding</keyword>
<comment type="similarity">
    <text evidence="1">Belongs to the disease resistance NB-LRR family.</text>
</comment>
<dbReference type="Gene3D" id="3.40.50.300">
    <property type="entry name" value="P-loop containing nucleotide triphosphate hydrolases"/>
    <property type="match status" value="1"/>
</dbReference>
<keyword evidence="9" id="KW-1185">Reference proteome</keyword>
<dbReference type="InterPro" id="IPR041118">
    <property type="entry name" value="Rx_N"/>
</dbReference>
<evidence type="ECO:0000259" key="7">
    <source>
        <dbReference type="Pfam" id="PF18052"/>
    </source>
</evidence>
<evidence type="ECO:0000256" key="2">
    <source>
        <dbReference type="ARBA" id="ARBA00022614"/>
    </source>
</evidence>